<feature type="compositionally biased region" description="Polar residues" evidence="1">
    <location>
        <begin position="70"/>
        <end position="92"/>
    </location>
</feature>
<feature type="compositionally biased region" description="Polar residues" evidence="1">
    <location>
        <begin position="50"/>
        <end position="59"/>
    </location>
</feature>
<dbReference type="Proteomes" id="UP000266701">
    <property type="component" value="Unassembled WGS sequence"/>
</dbReference>
<feature type="region of interest" description="Disordered" evidence="1">
    <location>
        <begin position="46"/>
        <end position="105"/>
    </location>
</feature>
<accession>A0A395TZP3</accession>
<dbReference type="EMBL" id="MCBA01000067">
    <property type="protein sequence ID" value="RGP89808.1"/>
    <property type="molecule type" value="Genomic_DNA"/>
</dbReference>
<dbReference type="RefSeq" id="WP_114729240.1">
    <property type="nucleotide sequence ID" value="NZ_QEDX01000031.1"/>
</dbReference>
<dbReference type="AlphaFoldDB" id="A0A395TZP3"/>
<reference evidence="2 3" key="1">
    <citation type="journal article" date="2017" name="Emerg. Infect. Dis.">
        <title>Carbapenemase VCC-1-Producing Vibrio cholerae in Coastal Waters of Germany.</title>
        <authorList>
            <person name="Hammerl J.A."/>
            <person name="Jackel C."/>
            <person name="Bortolaia V."/>
            <person name="Schwartz K."/>
            <person name="Bier N."/>
            <person name="Hendriksen R.S."/>
            <person name="Guerra B."/>
            <person name="Strauch E."/>
        </authorList>
    </citation>
    <scope>NUCLEOTIDE SEQUENCE [LARGE SCALE GENOMIC DNA]</scope>
    <source>
        <strain evidence="2 3">VN-2825</strain>
    </source>
</reference>
<sequence length="174" mass="19631">MLFSYAPIFLSTRITLRRTLAVDLGLSEPQLQGFATPLRDLAIENRESPTDSQAAPKSDTQTERKLKMAQRNSTLTRSNMTQATSVSTLDPESSPKNDISKRQNNSYHIRIQIQEPNDSHLYKWDETADYTLINVGCDDVEKAISQHLEEAVYFEDTDLYSSNSGKMILASLNI</sequence>
<evidence type="ECO:0000313" key="3">
    <source>
        <dbReference type="Proteomes" id="UP000266701"/>
    </source>
</evidence>
<comment type="caution">
    <text evidence="2">The sequence shown here is derived from an EMBL/GenBank/DDBJ whole genome shotgun (WGS) entry which is preliminary data.</text>
</comment>
<protein>
    <submittedName>
        <fullName evidence="2">Uncharacterized protein</fullName>
    </submittedName>
</protein>
<name>A0A395TZP3_VIBCL</name>
<proteinExistence type="predicted"/>
<gene>
    <name evidence="2" type="ORF">BC353_09605</name>
</gene>
<evidence type="ECO:0000313" key="2">
    <source>
        <dbReference type="EMBL" id="RGP89808.1"/>
    </source>
</evidence>
<organism evidence="2 3">
    <name type="scientific">Vibrio cholerae</name>
    <dbReference type="NCBI Taxonomy" id="666"/>
    <lineage>
        <taxon>Bacteria</taxon>
        <taxon>Pseudomonadati</taxon>
        <taxon>Pseudomonadota</taxon>
        <taxon>Gammaproteobacteria</taxon>
        <taxon>Vibrionales</taxon>
        <taxon>Vibrionaceae</taxon>
        <taxon>Vibrio</taxon>
    </lineage>
</organism>
<evidence type="ECO:0000256" key="1">
    <source>
        <dbReference type="SAM" id="MobiDB-lite"/>
    </source>
</evidence>